<evidence type="ECO:0000313" key="2">
    <source>
        <dbReference type="Proteomes" id="UP001610334"/>
    </source>
</evidence>
<sequence>MDVLYLVVTYIPGSPTRNLPASFDTESASPGLRILLPTLLKKCGDDNALPFWFQQYWKFGTQRRDGLTAIAKGTSFGELHPKIYSATVLFLVRAYRLSGSSEFSKLAARTKFMEVFSIAFDPRPVLRFRSGVQEELVTKPSAVKKKKSP</sequence>
<protein>
    <submittedName>
        <fullName evidence="1">Uncharacterized protein</fullName>
    </submittedName>
</protein>
<proteinExistence type="predicted"/>
<organism evidence="1 2">
    <name type="scientific">Aspergillus granulosus</name>
    <dbReference type="NCBI Taxonomy" id="176169"/>
    <lineage>
        <taxon>Eukaryota</taxon>
        <taxon>Fungi</taxon>
        <taxon>Dikarya</taxon>
        <taxon>Ascomycota</taxon>
        <taxon>Pezizomycotina</taxon>
        <taxon>Eurotiomycetes</taxon>
        <taxon>Eurotiomycetidae</taxon>
        <taxon>Eurotiales</taxon>
        <taxon>Aspergillaceae</taxon>
        <taxon>Aspergillus</taxon>
        <taxon>Aspergillus subgen. Nidulantes</taxon>
    </lineage>
</organism>
<evidence type="ECO:0000313" key="1">
    <source>
        <dbReference type="EMBL" id="KAL2819992.1"/>
    </source>
</evidence>
<reference evidence="1 2" key="1">
    <citation type="submission" date="2024-07" db="EMBL/GenBank/DDBJ databases">
        <title>Section-level genome sequencing and comparative genomics of Aspergillus sections Usti and Cavernicolus.</title>
        <authorList>
            <consortium name="Lawrence Berkeley National Laboratory"/>
            <person name="Nybo J.L."/>
            <person name="Vesth T.C."/>
            <person name="Theobald S."/>
            <person name="Frisvad J.C."/>
            <person name="Larsen T.O."/>
            <person name="Kjaerboelling I."/>
            <person name="Rothschild-Mancinelli K."/>
            <person name="Lyhne E.K."/>
            <person name="Kogle M.E."/>
            <person name="Barry K."/>
            <person name="Clum A."/>
            <person name="Na H."/>
            <person name="Ledsgaard L."/>
            <person name="Lin J."/>
            <person name="Lipzen A."/>
            <person name="Kuo A."/>
            <person name="Riley R."/>
            <person name="Mondo S."/>
            <person name="Labutti K."/>
            <person name="Haridas S."/>
            <person name="Pangalinan J."/>
            <person name="Salamov A.A."/>
            <person name="Simmons B.A."/>
            <person name="Magnuson J.K."/>
            <person name="Chen J."/>
            <person name="Drula E."/>
            <person name="Henrissat B."/>
            <person name="Wiebenga A."/>
            <person name="Lubbers R.J."/>
            <person name="Gomes A.C."/>
            <person name="Makela M.R."/>
            <person name="Stajich J."/>
            <person name="Grigoriev I.V."/>
            <person name="Mortensen U.H."/>
            <person name="De Vries R.P."/>
            <person name="Baker S.E."/>
            <person name="Andersen M.R."/>
        </authorList>
    </citation>
    <scope>NUCLEOTIDE SEQUENCE [LARGE SCALE GENOMIC DNA]</scope>
    <source>
        <strain evidence="1 2">CBS 588.65</strain>
    </source>
</reference>
<keyword evidence="2" id="KW-1185">Reference proteome</keyword>
<comment type="caution">
    <text evidence="1">The sequence shown here is derived from an EMBL/GenBank/DDBJ whole genome shotgun (WGS) entry which is preliminary data.</text>
</comment>
<dbReference type="EMBL" id="JBFXLT010000008">
    <property type="protein sequence ID" value="KAL2819992.1"/>
    <property type="molecule type" value="Genomic_DNA"/>
</dbReference>
<gene>
    <name evidence="1" type="ORF">BJX63DRAFT_334451</name>
</gene>
<name>A0ABR4HX81_9EURO</name>
<dbReference type="Proteomes" id="UP001610334">
    <property type="component" value="Unassembled WGS sequence"/>
</dbReference>
<accession>A0ABR4HX81</accession>